<dbReference type="AlphaFoldDB" id="A0A7J0EX57"/>
<reference evidence="2 3" key="1">
    <citation type="submission" date="2019-07" db="EMBL/GenBank/DDBJ databases">
        <title>De Novo Assembly of kiwifruit Actinidia rufa.</title>
        <authorList>
            <person name="Sugita-Konishi S."/>
            <person name="Sato K."/>
            <person name="Mori E."/>
            <person name="Abe Y."/>
            <person name="Kisaki G."/>
            <person name="Hamano K."/>
            <person name="Suezawa K."/>
            <person name="Otani M."/>
            <person name="Fukuda T."/>
            <person name="Manabe T."/>
            <person name="Gomi K."/>
            <person name="Tabuchi M."/>
            <person name="Akimitsu K."/>
            <person name="Kataoka I."/>
        </authorList>
    </citation>
    <scope>NUCLEOTIDE SEQUENCE [LARGE SCALE GENOMIC DNA]</scope>
    <source>
        <strain evidence="3">cv. Fuchu</strain>
    </source>
</reference>
<organism evidence="2 3">
    <name type="scientific">Actinidia rufa</name>
    <dbReference type="NCBI Taxonomy" id="165716"/>
    <lineage>
        <taxon>Eukaryota</taxon>
        <taxon>Viridiplantae</taxon>
        <taxon>Streptophyta</taxon>
        <taxon>Embryophyta</taxon>
        <taxon>Tracheophyta</taxon>
        <taxon>Spermatophyta</taxon>
        <taxon>Magnoliopsida</taxon>
        <taxon>eudicotyledons</taxon>
        <taxon>Gunneridae</taxon>
        <taxon>Pentapetalae</taxon>
        <taxon>asterids</taxon>
        <taxon>Ericales</taxon>
        <taxon>Actinidiaceae</taxon>
        <taxon>Actinidia</taxon>
    </lineage>
</organism>
<comment type="caution">
    <text evidence="2">The sequence shown here is derived from an EMBL/GenBank/DDBJ whole genome shotgun (WGS) entry which is preliminary data.</text>
</comment>
<protein>
    <recommendedName>
        <fullName evidence="4">Reverse transcriptase domain-containing protein</fullName>
    </recommendedName>
</protein>
<name>A0A7J0EX57_9ERIC</name>
<proteinExistence type="predicted"/>
<keyword evidence="3" id="KW-1185">Reference proteome</keyword>
<evidence type="ECO:0000313" key="2">
    <source>
        <dbReference type="EMBL" id="GFY90988.1"/>
    </source>
</evidence>
<dbReference type="OrthoDB" id="1934719at2759"/>
<dbReference type="Proteomes" id="UP000585474">
    <property type="component" value="Unassembled WGS sequence"/>
</dbReference>
<sequence>MVKTKNKRKEGGQGPSSKLEEDPILTTALARSAKDSHEGGTKASSSFPIRHMELQQAQQRLHSNPNDPEFQAAIPNLRAKALKLAEAEMSFCSQIAKAKFLKNTNKGTKCFHNMIKSKRMRNNIPSISLGDGSRSTSSKQAWDTVGRDFTAVVLEFFSLGQILKQINHSVIALIPKTKDADKVKDFRPIACCNVVDKVISKIIATRLGPTATSIIDPAQAAFI</sequence>
<accession>A0A7J0EX57</accession>
<evidence type="ECO:0000256" key="1">
    <source>
        <dbReference type="SAM" id="MobiDB-lite"/>
    </source>
</evidence>
<evidence type="ECO:0000313" key="3">
    <source>
        <dbReference type="Proteomes" id="UP000585474"/>
    </source>
</evidence>
<evidence type="ECO:0008006" key="4">
    <source>
        <dbReference type="Google" id="ProtNLM"/>
    </source>
</evidence>
<feature type="region of interest" description="Disordered" evidence="1">
    <location>
        <begin position="1"/>
        <end position="23"/>
    </location>
</feature>
<gene>
    <name evidence="2" type="ORF">Acr_07g0011840</name>
</gene>
<dbReference type="EMBL" id="BJWL01000007">
    <property type="protein sequence ID" value="GFY90988.1"/>
    <property type="molecule type" value="Genomic_DNA"/>
</dbReference>